<dbReference type="GO" id="GO:0016757">
    <property type="term" value="F:glycosyltransferase activity"/>
    <property type="evidence" value="ECO:0007669"/>
    <property type="project" value="UniProtKB-KW"/>
</dbReference>
<evidence type="ECO:0000256" key="8">
    <source>
        <dbReference type="ARBA" id="ARBA00023316"/>
    </source>
</evidence>
<dbReference type="PANTHER" id="PTHR30582:SF24">
    <property type="entry name" value="L,D-TRANSPEPTIDASE ERFK_SRFK-RELATED"/>
    <property type="match status" value="1"/>
</dbReference>
<dbReference type="Proteomes" id="UP000036847">
    <property type="component" value="Chromosome"/>
</dbReference>
<evidence type="ECO:0000256" key="3">
    <source>
        <dbReference type="ARBA" id="ARBA00022676"/>
    </source>
</evidence>
<dbReference type="InterPro" id="IPR038063">
    <property type="entry name" value="Transpep_catalytic_dom"/>
</dbReference>
<evidence type="ECO:0000256" key="4">
    <source>
        <dbReference type="ARBA" id="ARBA00022679"/>
    </source>
</evidence>
<dbReference type="PROSITE" id="PS52029">
    <property type="entry name" value="LD_TPASE"/>
    <property type="match status" value="1"/>
</dbReference>
<feature type="transmembrane region" description="Helical" evidence="10">
    <location>
        <begin position="7"/>
        <end position="30"/>
    </location>
</feature>
<evidence type="ECO:0000256" key="10">
    <source>
        <dbReference type="SAM" id="Phobius"/>
    </source>
</evidence>
<keyword evidence="8 9" id="KW-0961">Cell wall biogenesis/degradation</keyword>
<keyword evidence="6 9" id="KW-0133">Cell shape</keyword>
<evidence type="ECO:0000256" key="9">
    <source>
        <dbReference type="PROSITE-ProRule" id="PRU01373"/>
    </source>
</evidence>
<evidence type="ECO:0000313" key="12">
    <source>
        <dbReference type="EMBL" id="QCQ44701.1"/>
    </source>
</evidence>
<comment type="pathway">
    <text evidence="1 9">Cell wall biogenesis; peptidoglycan biosynthesis.</text>
</comment>
<proteinExistence type="inferred from homology"/>
<keyword evidence="10" id="KW-0472">Membrane</keyword>
<gene>
    <name evidence="12" type="ORF">EC80_007525</name>
</gene>
<evidence type="ECO:0000313" key="13">
    <source>
        <dbReference type="Proteomes" id="UP000036847"/>
    </source>
</evidence>
<reference evidence="12 13" key="1">
    <citation type="submission" date="2019-03" db="EMBL/GenBank/DDBJ databases">
        <title>Complete genome assembly of MDR B. fragilis.</title>
        <authorList>
            <person name="Sydenham T.V."/>
            <person name="Hasman H."/>
            <person name="Justesen U.S."/>
        </authorList>
    </citation>
    <scope>NUCLEOTIDE SEQUENCE [LARGE SCALE GENOMIC DNA]</scope>
    <source>
        <strain evidence="12 13">DCMSKEJBY0001B</strain>
    </source>
</reference>
<keyword evidence="3" id="KW-0328">Glycosyltransferase</keyword>
<dbReference type="GO" id="GO:0071555">
    <property type="term" value="P:cell wall organization"/>
    <property type="evidence" value="ECO:0007669"/>
    <property type="project" value="UniProtKB-UniRule"/>
</dbReference>
<accession>A0AAE6ESL0</accession>
<dbReference type="RefSeq" id="WP_005823302.1">
    <property type="nucleotide sequence ID" value="NZ_CABJEQ010000035.1"/>
</dbReference>
<sequence length="184" mass="20555">MKKKIIRYLIISHLTFILSIGGMAVAFYYYHTAQMAQIKNANILLISKDEMKLRLIDYKGQELFTADIACGKNYGNKEKQGDLKTPEGTFKIIDIQDASKWKHDFGDGKGEIEGAYGNHFIRLETPGHKGIGIHGTHDPLSIGTRATEGCIRIKNSELERLVSLIRVPTTVIITPAVKDIKPSK</sequence>
<dbReference type="GO" id="GO:0008360">
    <property type="term" value="P:regulation of cell shape"/>
    <property type="evidence" value="ECO:0007669"/>
    <property type="project" value="UniProtKB-UniRule"/>
</dbReference>
<comment type="similarity">
    <text evidence="2">Belongs to the YkuD family.</text>
</comment>
<keyword evidence="5" id="KW-0378">Hydrolase</keyword>
<feature type="domain" description="L,D-TPase catalytic" evidence="11">
    <location>
        <begin position="42"/>
        <end position="174"/>
    </location>
</feature>
<dbReference type="InterPro" id="IPR050979">
    <property type="entry name" value="LD-transpeptidase"/>
</dbReference>
<dbReference type="SUPFAM" id="SSF141523">
    <property type="entry name" value="L,D-transpeptidase catalytic domain-like"/>
    <property type="match status" value="1"/>
</dbReference>
<name>A0AAE6ESL0_BACFG</name>
<evidence type="ECO:0000256" key="1">
    <source>
        <dbReference type="ARBA" id="ARBA00004752"/>
    </source>
</evidence>
<protein>
    <submittedName>
        <fullName evidence="12">L,D-transpeptidase</fullName>
    </submittedName>
</protein>
<evidence type="ECO:0000256" key="5">
    <source>
        <dbReference type="ARBA" id="ARBA00022801"/>
    </source>
</evidence>
<evidence type="ECO:0000256" key="7">
    <source>
        <dbReference type="ARBA" id="ARBA00022984"/>
    </source>
</evidence>
<dbReference type="GO" id="GO:0071972">
    <property type="term" value="F:peptidoglycan L,D-transpeptidase activity"/>
    <property type="evidence" value="ECO:0007669"/>
    <property type="project" value="TreeGrafter"/>
</dbReference>
<dbReference type="GO" id="GO:0005576">
    <property type="term" value="C:extracellular region"/>
    <property type="evidence" value="ECO:0007669"/>
    <property type="project" value="TreeGrafter"/>
</dbReference>
<evidence type="ECO:0000259" key="11">
    <source>
        <dbReference type="PROSITE" id="PS52029"/>
    </source>
</evidence>
<dbReference type="PANTHER" id="PTHR30582">
    <property type="entry name" value="L,D-TRANSPEPTIDASE"/>
    <property type="match status" value="1"/>
</dbReference>
<keyword evidence="7 9" id="KW-0573">Peptidoglycan synthesis</keyword>
<keyword evidence="10" id="KW-1133">Transmembrane helix</keyword>
<dbReference type="InterPro" id="IPR005490">
    <property type="entry name" value="LD_TPept_cat_dom"/>
</dbReference>
<dbReference type="Gene3D" id="2.40.440.10">
    <property type="entry name" value="L,D-transpeptidase catalytic domain-like"/>
    <property type="match status" value="1"/>
</dbReference>
<dbReference type="GO" id="GO:0018104">
    <property type="term" value="P:peptidoglycan-protein cross-linking"/>
    <property type="evidence" value="ECO:0007669"/>
    <property type="project" value="TreeGrafter"/>
</dbReference>
<keyword evidence="4" id="KW-0808">Transferase</keyword>
<keyword evidence="10" id="KW-0812">Transmembrane</keyword>
<feature type="active site" description="Nucleophile" evidence="9">
    <location>
        <position position="150"/>
    </location>
</feature>
<organism evidence="12 13">
    <name type="scientific">Bacteroides fragilis</name>
    <dbReference type="NCBI Taxonomy" id="817"/>
    <lineage>
        <taxon>Bacteria</taxon>
        <taxon>Pseudomonadati</taxon>
        <taxon>Bacteroidota</taxon>
        <taxon>Bacteroidia</taxon>
        <taxon>Bacteroidales</taxon>
        <taxon>Bacteroidaceae</taxon>
        <taxon>Bacteroides</taxon>
    </lineage>
</organism>
<dbReference type="CDD" id="cd16913">
    <property type="entry name" value="YkuD_like"/>
    <property type="match status" value="1"/>
</dbReference>
<evidence type="ECO:0000256" key="6">
    <source>
        <dbReference type="ARBA" id="ARBA00022960"/>
    </source>
</evidence>
<dbReference type="EMBL" id="CP036546">
    <property type="protein sequence ID" value="QCQ44701.1"/>
    <property type="molecule type" value="Genomic_DNA"/>
</dbReference>
<dbReference type="Pfam" id="PF03734">
    <property type="entry name" value="YkuD"/>
    <property type="match status" value="1"/>
</dbReference>
<feature type="active site" description="Proton donor/acceptor" evidence="9">
    <location>
        <position position="134"/>
    </location>
</feature>
<evidence type="ECO:0000256" key="2">
    <source>
        <dbReference type="ARBA" id="ARBA00005992"/>
    </source>
</evidence>
<dbReference type="AlphaFoldDB" id="A0AAE6ESL0"/>